<protein>
    <submittedName>
        <fullName evidence="7">23S rRNA (Uracil1939-C5)-methyltransferase</fullName>
        <ecNumber evidence="7">2.1.1.190</ecNumber>
    </submittedName>
</protein>
<evidence type="ECO:0000256" key="3">
    <source>
        <dbReference type="ARBA" id="ARBA00022691"/>
    </source>
</evidence>
<feature type="binding site" evidence="4">
    <location>
        <position position="272"/>
    </location>
    <ligand>
        <name>S-adenosyl-L-methionine</name>
        <dbReference type="ChEBI" id="CHEBI:59789"/>
    </ligand>
</feature>
<dbReference type="PROSITE" id="PS51687">
    <property type="entry name" value="SAM_MT_RNA_M5U"/>
    <property type="match status" value="1"/>
</dbReference>
<feature type="active site" evidence="5">
    <location>
        <position position="365"/>
    </location>
</feature>
<keyword evidence="2 4" id="KW-0808">Transferase</keyword>
<proteinExistence type="inferred from homology"/>
<dbReference type="GO" id="GO:0070475">
    <property type="term" value="P:rRNA base methylation"/>
    <property type="evidence" value="ECO:0007669"/>
    <property type="project" value="TreeGrafter"/>
</dbReference>
<dbReference type="RefSeq" id="WP_068549697.1">
    <property type="nucleotide sequence ID" value="NZ_AP013035.1"/>
</dbReference>
<evidence type="ECO:0000256" key="4">
    <source>
        <dbReference type="PROSITE-ProRule" id="PRU01024"/>
    </source>
</evidence>
<evidence type="ECO:0000256" key="2">
    <source>
        <dbReference type="ARBA" id="ARBA00022679"/>
    </source>
</evidence>
<reference evidence="8" key="1">
    <citation type="journal article" date="2018" name="Science">
        <title>A primordial and reversible TCA cycle in a facultatively chemolithoautotrophic thermophile.</title>
        <authorList>
            <person name="Nunoura T."/>
            <person name="Chikaraishi Y."/>
            <person name="Izaki R."/>
            <person name="Suwa T."/>
            <person name="Sato T."/>
            <person name="Harada T."/>
            <person name="Mori K."/>
            <person name="Kato Y."/>
            <person name="Miyazaki M."/>
            <person name="Shimamura S."/>
            <person name="Yanagawa K."/>
            <person name="Shuto A."/>
            <person name="Ohkouchi N."/>
            <person name="Fujita N."/>
            <person name="Takaki Y."/>
            <person name="Atomi H."/>
            <person name="Takai K."/>
        </authorList>
    </citation>
    <scope>NUCLEOTIDE SEQUENCE [LARGE SCALE GENOMIC DNA]</scope>
    <source>
        <strain evidence="8">DSM 17441 / JCM 13301 / NBRC 103674 / ABI70S6</strain>
    </source>
</reference>
<dbReference type="EMBL" id="AP013035">
    <property type="protein sequence ID" value="BAT71701.1"/>
    <property type="molecule type" value="Genomic_DNA"/>
</dbReference>
<dbReference type="Proteomes" id="UP000063234">
    <property type="component" value="Chromosome"/>
</dbReference>
<feature type="binding site" evidence="4">
    <location>
        <position position="245"/>
    </location>
    <ligand>
        <name>S-adenosyl-L-methionine</name>
        <dbReference type="ChEBI" id="CHEBI:59789"/>
    </ligand>
</feature>
<dbReference type="KEGG" id="ttk:TST_0901"/>
<dbReference type="Gene3D" id="2.40.50.1070">
    <property type="match status" value="1"/>
</dbReference>
<evidence type="ECO:0000256" key="5">
    <source>
        <dbReference type="PROSITE-ProRule" id="PRU10015"/>
    </source>
</evidence>
<dbReference type="PROSITE" id="PS50926">
    <property type="entry name" value="TRAM"/>
    <property type="match status" value="1"/>
</dbReference>
<dbReference type="Gene3D" id="2.40.50.140">
    <property type="entry name" value="Nucleic acid-binding proteins"/>
    <property type="match status" value="1"/>
</dbReference>
<dbReference type="NCBIfam" id="TIGR00479">
    <property type="entry name" value="rumA"/>
    <property type="match status" value="1"/>
</dbReference>
<evidence type="ECO:0000313" key="8">
    <source>
        <dbReference type="Proteomes" id="UP000063234"/>
    </source>
</evidence>
<dbReference type="PANTHER" id="PTHR11061">
    <property type="entry name" value="RNA M5U METHYLTRANSFERASE"/>
    <property type="match status" value="1"/>
</dbReference>
<dbReference type="InterPro" id="IPR002792">
    <property type="entry name" value="TRAM_dom"/>
</dbReference>
<feature type="active site" description="Nucleophile" evidence="4">
    <location>
        <position position="365"/>
    </location>
</feature>
<dbReference type="GO" id="GO:0070041">
    <property type="term" value="F:rRNA (uridine-C5-)-methyltransferase activity"/>
    <property type="evidence" value="ECO:0007669"/>
    <property type="project" value="TreeGrafter"/>
</dbReference>
<feature type="binding site" evidence="4">
    <location>
        <position position="293"/>
    </location>
    <ligand>
        <name>S-adenosyl-L-methionine</name>
        <dbReference type="ChEBI" id="CHEBI:59789"/>
    </ligand>
</feature>
<keyword evidence="1 4" id="KW-0489">Methyltransferase</keyword>
<dbReference type="OrthoDB" id="9804590at2"/>
<dbReference type="InterPro" id="IPR030390">
    <property type="entry name" value="MeTrfase_TrmA_AS"/>
</dbReference>
<comment type="similarity">
    <text evidence="4">Belongs to the class I-like SAM-binding methyltransferase superfamily. RNA M5U methyltransferase family.</text>
</comment>
<dbReference type="InterPro" id="IPR029063">
    <property type="entry name" value="SAM-dependent_MTases_sf"/>
</dbReference>
<dbReference type="STRING" id="1298851.TST_0901"/>
<dbReference type="Gene3D" id="3.40.50.150">
    <property type="entry name" value="Vaccinia Virus protein VP39"/>
    <property type="match status" value="1"/>
</dbReference>
<accession>A0A0S3QTS4</accession>
<dbReference type="CDD" id="cd02440">
    <property type="entry name" value="AdoMet_MTases"/>
    <property type="match status" value="1"/>
</dbReference>
<dbReference type="InterPro" id="IPR010280">
    <property type="entry name" value="U5_MeTrfase_fam"/>
</dbReference>
<dbReference type="InterPro" id="IPR012340">
    <property type="entry name" value="NA-bd_OB-fold"/>
</dbReference>
<name>A0A0S3QTS4_THET7</name>
<dbReference type="AlphaFoldDB" id="A0A0S3QTS4"/>
<dbReference type="Pfam" id="PF01938">
    <property type="entry name" value="TRAM"/>
    <property type="match status" value="1"/>
</dbReference>
<dbReference type="SUPFAM" id="SSF50249">
    <property type="entry name" value="Nucleic acid-binding proteins"/>
    <property type="match status" value="1"/>
</dbReference>
<dbReference type="PANTHER" id="PTHR11061:SF30">
    <property type="entry name" value="TRNA (URACIL(54)-C(5))-METHYLTRANSFERASE"/>
    <property type="match status" value="1"/>
</dbReference>
<evidence type="ECO:0000256" key="1">
    <source>
        <dbReference type="ARBA" id="ARBA00022603"/>
    </source>
</evidence>
<gene>
    <name evidence="7" type="primary">rumA</name>
    <name evidence="7" type="ORF">TST_0901</name>
</gene>
<organism evidence="7 8">
    <name type="scientific">Thermosulfidibacter takaii (strain DSM 17441 / JCM 13301 / NBRC 103674 / ABI70S6)</name>
    <dbReference type="NCBI Taxonomy" id="1298851"/>
    <lineage>
        <taxon>Bacteria</taxon>
        <taxon>Pseudomonadati</taxon>
        <taxon>Thermosulfidibacterota</taxon>
        <taxon>Thermosulfidibacteria</taxon>
        <taxon>Thermosulfidibacterales</taxon>
        <taxon>Thermosulfidibacteraceae</taxon>
    </lineage>
</organism>
<feature type="binding site" evidence="4">
    <location>
        <position position="338"/>
    </location>
    <ligand>
        <name>S-adenosyl-L-methionine</name>
        <dbReference type="ChEBI" id="CHEBI:59789"/>
    </ligand>
</feature>
<dbReference type="PROSITE" id="PS01230">
    <property type="entry name" value="TRMA_1"/>
    <property type="match status" value="1"/>
</dbReference>
<dbReference type="SUPFAM" id="SSF53335">
    <property type="entry name" value="S-adenosyl-L-methionine-dependent methyltransferases"/>
    <property type="match status" value="1"/>
</dbReference>
<keyword evidence="8" id="KW-1185">Reference proteome</keyword>
<keyword evidence="3 4" id="KW-0949">S-adenosyl-L-methionine</keyword>
<dbReference type="EC" id="2.1.1.190" evidence="7"/>
<evidence type="ECO:0000313" key="7">
    <source>
        <dbReference type="EMBL" id="BAT71701.1"/>
    </source>
</evidence>
<evidence type="ECO:0000259" key="6">
    <source>
        <dbReference type="PROSITE" id="PS50926"/>
    </source>
</evidence>
<sequence>MIVRIEKLVYNGYGMGRSEEGLILFVPYTAPGDLVKVKIVERKRDFAFAIVEDLLEPSPHRVTPSCPHFGQCGSCQWLHVDYNVQLQSKEEILKRELKASSPIKEIIPSPPVNYRRRVLFNVERKLIGFKAFRSNNTVPIGSCQLVTNGMNKALLELYKFQSVLKNSTQVWIGEDKEGKRLLIDISSQKKIPDIHRIYHSLKLSTSKEVGLRIRYKGKRSLLGKKFLEETLLGFNVRYTFGSFFQANRYLVETLVQEVFELVPEGAKVLELFSGCGTFTLPLSQKVERIKAVEVNPVSCKLLTETASAQGIKNIEVINMDVDRFISTFDEEVDVVFLDPPRTGCSDTLLRALINVKPKKIVYVSCNPTTLARDIRKLEDYDIVSIQPLDMFPNTFHLETVAFLERK</sequence>
<dbReference type="Pfam" id="PF05958">
    <property type="entry name" value="tRNA_U5-meth_tr"/>
    <property type="match status" value="1"/>
</dbReference>
<feature type="domain" description="TRAM" evidence="6">
    <location>
        <begin position="1"/>
        <end position="53"/>
    </location>
</feature>